<dbReference type="InterPro" id="IPR004401">
    <property type="entry name" value="YbaB/EbfC"/>
</dbReference>
<dbReference type="EMBL" id="CP073249">
    <property type="protein sequence ID" value="QUF03172.1"/>
    <property type="molecule type" value="Genomic_DNA"/>
</dbReference>
<dbReference type="InterPro" id="IPR036894">
    <property type="entry name" value="YbaB-like_sf"/>
</dbReference>
<dbReference type="Pfam" id="PF02575">
    <property type="entry name" value="YbaB_DNA_bd"/>
    <property type="match status" value="1"/>
</dbReference>
<accession>A0AA45L4I3</accession>
<protein>
    <submittedName>
        <fullName evidence="1">YbaB/EbfC family nucleoid-associated protein</fullName>
    </submittedName>
</protein>
<dbReference type="AlphaFoldDB" id="A0AA45L4I3"/>
<evidence type="ECO:0000313" key="1">
    <source>
        <dbReference type="EMBL" id="QUF03172.1"/>
    </source>
</evidence>
<reference evidence="1" key="1">
    <citation type="submission" date="2021-04" db="EMBL/GenBank/DDBJ databases">
        <title>Genomic sequence of Actinosynnema pretiosum subsp. pretiosum ATCC 31280 (C-14919).</title>
        <authorList>
            <person name="Bai L."/>
            <person name="Wang X."/>
            <person name="Xiao Y."/>
        </authorList>
    </citation>
    <scope>NUCLEOTIDE SEQUENCE</scope>
    <source>
        <strain evidence="1">ATCC 31280</strain>
    </source>
</reference>
<dbReference type="GO" id="GO:0003677">
    <property type="term" value="F:DNA binding"/>
    <property type="evidence" value="ECO:0007669"/>
    <property type="project" value="InterPro"/>
</dbReference>
<evidence type="ECO:0000313" key="2">
    <source>
        <dbReference type="Proteomes" id="UP000677152"/>
    </source>
</evidence>
<dbReference type="SUPFAM" id="SSF82607">
    <property type="entry name" value="YbaB-like"/>
    <property type="match status" value="1"/>
</dbReference>
<dbReference type="Proteomes" id="UP000677152">
    <property type="component" value="Chromosome"/>
</dbReference>
<sequence>MRDRQQRLEHMKRTFEEQSAKAGDVQRAMRELRGQGRSPDGAVTVTAAPSGAVVDLQLTEEALRRTPSALRADILSAIQMATQNATQLLDDAVGPITGNRLERIKQGLRHRDPAQEPGDG</sequence>
<gene>
    <name evidence="1" type="ORF">KCV87_27700</name>
</gene>
<organism evidence="1 2">
    <name type="scientific">Actinosynnema pretiosum subsp. pretiosum</name>
    <dbReference type="NCBI Taxonomy" id="103721"/>
    <lineage>
        <taxon>Bacteria</taxon>
        <taxon>Bacillati</taxon>
        <taxon>Actinomycetota</taxon>
        <taxon>Actinomycetes</taxon>
        <taxon>Pseudonocardiales</taxon>
        <taxon>Pseudonocardiaceae</taxon>
        <taxon>Actinosynnema</taxon>
    </lineage>
</organism>
<name>A0AA45L4I3_9PSEU</name>
<dbReference type="Gene3D" id="3.30.1310.10">
    <property type="entry name" value="Nucleoid-associated protein YbaB-like domain"/>
    <property type="match status" value="1"/>
</dbReference>
<proteinExistence type="predicted"/>